<dbReference type="InterPro" id="IPR029056">
    <property type="entry name" value="Ribokinase-like"/>
</dbReference>
<dbReference type="PROSITE" id="PS00584">
    <property type="entry name" value="PFKB_KINASES_2"/>
    <property type="match status" value="1"/>
</dbReference>
<dbReference type="GO" id="GO:0016052">
    <property type="term" value="P:carbohydrate catabolic process"/>
    <property type="evidence" value="ECO:0007669"/>
    <property type="project" value="UniProtKB-ARBA"/>
</dbReference>
<proteinExistence type="inferred from homology"/>
<reference evidence="8" key="2">
    <citation type="journal article" date="2021" name="PeerJ">
        <title>Extensive microbial diversity within the chicken gut microbiome revealed by metagenomics and culture.</title>
        <authorList>
            <person name="Gilroy R."/>
            <person name="Ravi A."/>
            <person name="Getino M."/>
            <person name="Pursley I."/>
            <person name="Horton D.L."/>
            <person name="Alikhan N.F."/>
            <person name="Baker D."/>
            <person name="Gharbi K."/>
            <person name="Hall N."/>
            <person name="Watson M."/>
            <person name="Adriaenssens E.M."/>
            <person name="Foster-Nyarko E."/>
            <person name="Jarju S."/>
            <person name="Secka A."/>
            <person name="Antonio M."/>
            <person name="Oren A."/>
            <person name="Chaudhuri R.R."/>
            <person name="La Ragione R."/>
            <person name="Hildebrand F."/>
            <person name="Pallen M.J."/>
        </authorList>
    </citation>
    <scope>NUCLEOTIDE SEQUENCE</scope>
    <source>
        <strain evidence="8">ChiSjej6B24-2974</strain>
    </source>
</reference>
<dbReference type="PANTHER" id="PTHR46566:SF2">
    <property type="entry name" value="ATP-DEPENDENT 6-PHOSPHOFRUCTOKINASE ISOZYME 2"/>
    <property type="match status" value="1"/>
</dbReference>
<keyword evidence="3 6" id="KW-0547">Nucleotide-binding</keyword>
<dbReference type="GO" id="GO:0044281">
    <property type="term" value="P:small molecule metabolic process"/>
    <property type="evidence" value="ECO:0007669"/>
    <property type="project" value="UniProtKB-ARBA"/>
</dbReference>
<reference evidence="8" key="1">
    <citation type="submission" date="2020-10" db="EMBL/GenBank/DDBJ databases">
        <authorList>
            <person name="Gilroy R."/>
        </authorList>
    </citation>
    <scope>NUCLEOTIDE SEQUENCE</scope>
    <source>
        <strain evidence="8">ChiSjej6B24-2974</strain>
    </source>
</reference>
<dbReference type="Pfam" id="PF00294">
    <property type="entry name" value="PfkB"/>
    <property type="match status" value="1"/>
</dbReference>
<protein>
    <recommendedName>
        <fullName evidence="6">Tagatose-6-phosphate kinase</fullName>
        <ecNumber evidence="6">2.7.1.144</ecNumber>
    </recommendedName>
</protein>
<dbReference type="InterPro" id="IPR002173">
    <property type="entry name" value="Carboh/pur_kinase_PfkB_CS"/>
</dbReference>
<feature type="domain" description="Carbohydrate kinase PfkB" evidence="7">
    <location>
        <begin position="8"/>
        <end position="289"/>
    </location>
</feature>
<keyword evidence="2 6" id="KW-0808">Transferase</keyword>
<evidence type="ECO:0000256" key="3">
    <source>
        <dbReference type="ARBA" id="ARBA00022741"/>
    </source>
</evidence>
<comment type="similarity">
    <text evidence="6">Belongs to the carbohydrate kinase PfkB family. LacC subfamily.</text>
</comment>
<dbReference type="InterPro" id="IPR017583">
    <property type="entry name" value="Tagatose/fructose_Pkinase"/>
</dbReference>
<accession>A0A9D0ZJM1</accession>
<evidence type="ECO:0000256" key="4">
    <source>
        <dbReference type="ARBA" id="ARBA00022777"/>
    </source>
</evidence>
<keyword evidence="5 6" id="KW-0067">ATP-binding</keyword>
<comment type="caution">
    <text evidence="8">The sequence shown here is derived from an EMBL/GenBank/DDBJ whole genome shotgun (WGS) entry which is preliminary data.</text>
</comment>
<evidence type="ECO:0000256" key="6">
    <source>
        <dbReference type="PIRNR" id="PIRNR000535"/>
    </source>
</evidence>
<dbReference type="EMBL" id="DVFZ01000014">
    <property type="protein sequence ID" value="HIQ81750.1"/>
    <property type="molecule type" value="Genomic_DNA"/>
</dbReference>
<dbReference type="GO" id="GO:0008443">
    <property type="term" value="F:phosphofructokinase activity"/>
    <property type="evidence" value="ECO:0007669"/>
    <property type="project" value="UniProtKB-ARBA"/>
</dbReference>
<dbReference type="SUPFAM" id="SSF53613">
    <property type="entry name" value="Ribokinase-like"/>
    <property type="match status" value="1"/>
</dbReference>
<dbReference type="Gene3D" id="3.40.1190.20">
    <property type="match status" value="1"/>
</dbReference>
<dbReference type="FunFam" id="3.40.1190.20:FF:000001">
    <property type="entry name" value="Phosphofructokinase"/>
    <property type="match status" value="1"/>
</dbReference>
<dbReference type="EC" id="2.7.1.144" evidence="6"/>
<evidence type="ECO:0000256" key="2">
    <source>
        <dbReference type="ARBA" id="ARBA00022679"/>
    </source>
</evidence>
<keyword evidence="4" id="KW-0418">Kinase</keyword>
<dbReference type="GO" id="GO:0005988">
    <property type="term" value="P:lactose metabolic process"/>
    <property type="evidence" value="ECO:0007669"/>
    <property type="project" value="UniProtKB-KW"/>
</dbReference>
<name>A0A9D0ZJM1_9FIRM</name>
<dbReference type="GO" id="GO:0009024">
    <property type="term" value="F:tagatose-6-phosphate kinase activity"/>
    <property type="evidence" value="ECO:0007669"/>
    <property type="project" value="UniProtKB-EC"/>
</dbReference>
<sequence length="309" mass="32751">MVTTVCLNPSIDHMICVDGFEYGGLNRVQSSRYDAGGKGLNVAVTVSALGAEAECAGFMFKESARLFETRLLKSGTAYDFIWLDGSARTNLKVFDRSRGVVTEFNESGRGVGALDLERMTELIVHRCAHTDFAVLSGSMPPGCPADYYAQIIRAVAGGKCRCVLDADGASLREGIQARPWLIKPNRAELEALTGRRLQAIPDVRDAAREIIGQGVGVVAVSLGADGAVIADADEAFFAPRMEIPVRSTVGAGDAMVAGMVYGFANGKGLRDAFGMGVASASAMCMTEGSEPLARADFTALLQAVRIERI</sequence>
<gene>
    <name evidence="8" type="ORF">IAA52_01470</name>
</gene>
<evidence type="ECO:0000313" key="9">
    <source>
        <dbReference type="Proteomes" id="UP000824260"/>
    </source>
</evidence>
<evidence type="ECO:0000256" key="1">
    <source>
        <dbReference type="ARBA" id="ARBA00005380"/>
    </source>
</evidence>
<dbReference type="PIRSF" id="PIRSF000535">
    <property type="entry name" value="1PFK/6PFK/LacC"/>
    <property type="match status" value="1"/>
</dbReference>
<dbReference type="NCBIfam" id="TIGR03168">
    <property type="entry name" value="1-PFK"/>
    <property type="match status" value="1"/>
</dbReference>
<dbReference type="GO" id="GO:0005524">
    <property type="term" value="F:ATP binding"/>
    <property type="evidence" value="ECO:0007669"/>
    <property type="project" value="UniProtKB-KW"/>
</dbReference>
<comment type="catalytic activity">
    <reaction evidence="6">
        <text>D-tagatofuranose 6-phosphate + ATP = D-tagatofuranose 1,6-bisphosphate + ADP + H(+)</text>
        <dbReference type="Rhea" id="RHEA:12420"/>
        <dbReference type="ChEBI" id="CHEBI:15378"/>
        <dbReference type="ChEBI" id="CHEBI:30616"/>
        <dbReference type="ChEBI" id="CHEBI:58694"/>
        <dbReference type="ChEBI" id="CHEBI:58695"/>
        <dbReference type="ChEBI" id="CHEBI:456216"/>
        <dbReference type="EC" id="2.7.1.144"/>
    </reaction>
</comment>
<dbReference type="InterPro" id="IPR011611">
    <property type="entry name" value="PfkB_dom"/>
</dbReference>
<evidence type="ECO:0000313" key="8">
    <source>
        <dbReference type="EMBL" id="HIQ81750.1"/>
    </source>
</evidence>
<dbReference type="PANTHER" id="PTHR46566">
    <property type="entry name" value="1-PHOSPHOFRUCTOKINASE-RELATED"/>
    <property type="match status" value="1"/>
</dbReference>
<dbReference type="CDD" id="cd01164">
    <property type="entry name" value="FruK_PfkB_like"/>
    <property type="match status" value="1"/>
</dbReference>
<keyword evidence="6" id="KW-0423">Lactose metabolism</keyword>
<comment type="pathway">
    <text evidence="6">Carbohydrate metabolism; D-tagatose 6-phosphate degradation; D-glyceraldehyde 3-phosphate and glycerone phosphate from D-tagatose 6-phosphate: step 1/2.</text>
</comment>
<dbReference type="GO" id="GO:0005829">
    <property type="term" value="C:cytosol"/>
    <property type="evidence" value="ECO:0007669"/>
    <property type="project" value="TreeGrafter"/>
</dbReference>
<dbReference type="Proteomes" id="UP000824260">
    <property type="component" value="Unassembled WGS sequence"/>
</dbReference>
<evidence type="ECO:0000256" key="5">
    <source>
        <dbReference type="ARBA" id="ARBA00022840"/>
    </source>
</evidence>
<dbReference type="AlphaFoldDB" id="A0A9D0ZJM1"/>
<comment type="similarity">
    <text evidence="1">Belongs to the carbohydrate kinase pfkB family.</text>
</comment>
<organism evidence="8 9">
    <name type="scientific">Candidatus Pullichristensenella stercorigallinarum</name>
    <dbReference type="NCBI Taxonomy" id="2840909"/>
    <lineage>
        <taxon>Bacteria</taxon>
        <taxon>Bacillati</taxon>
        <taxon>Bacillota</taxon>
        <taxon>Clostridia</taxon>
        <taxon>Candidatus Pullichristensenella</taxon>
    </lineage>
</organism>
<evidence type="ECO:0000259" key="7">
    <source>
        <dbReference type="Pfam" id="PF00294"/>
    </source>
</evidence>